<keyword evidence="5 16" id="KW-0269">Exonuclease</keyword>
<dbReference type="GO" id="GO:0046872">
    <property type="term" value="F:metal ion binding"/>
    <property type="evidence" value="ECO:0007669"/>
    <property type="project" value="UniProtKB-UniRule"/>
</dbReference>
<dbReference type="InterPro" id="IPR050646">
    <property type="entry name" value="Cas1"/>
</dbReference>
<dbReference type="InterPro" id="IPR011604">
    <property type="entry name" value="PDDEXK-like_dom_sf"/>
</dbReference>
<keyword evidence="10 14" id="KW-0238">DNA-binding</keyword>
<evidence type="ECO:0000313" key="16">
    <source>
        <dbReference type="EMBL" id="GLV14466.1"/>
    </source>
</evidence>
<keyword evidence="4 14" id="KW-0378">Hydrolase</keyword>
<feature type="binding site" evidence="14">
    <location>
        <position position="478"/>
    </location>
    <ligand>
        <name>Mn(2+)</name>
        <dbReference type="ChEBI" id="CHEBI:29035"/>
    </ligand>
</feature>
<dbReference type="InterPro" id="IPR022765">
    <property type="entry name" value="Dna2/Cas4_DUF83"/>
</dbReference>
<proteinExistence type="inferred from homology"/>
<dbReference type="GO" id="GO:0051607">
    <property type="term" value="P:defense response to virus"/>
    <property type="evidence" value="ECO:0007669"/>
    <property type="project" value="UniProtKB-UniRule"/>
</dbReference>
<feature type="domain" description="DUF83" evidence="15">
    <location>
        <begin position="20"/>
        <end position="212"/>
    </location>
</feature>
<reference evidence="16" key="1">
    <citation type="submission" date="2023-02" db="EMBL/GenBank/DDBJ databases">
        <title>Proposal of a novel subspecies: Alicyclobacillus hesperidum subspecies aegle.</title>
        <authorList>
            <person name="Goto K."/>
            <person name="Fujii T."/>
            <person name="Yasui K."/>
            <person name="Mochida K."/>
            <person name="Kato-Tanaka Y."/>
            <person name="Morohoshi S."/>
            <person name="An S.Y."/>
            <person name="Kasai H."/>
            <person name="Yokota A."/>
        </authorList>
    </citation>
    <scope>NUCLEOTIDE SEQUENCE</scope>
    <source>
        <strain evidence="16">DSM 12766</strain>
    </source>
</reference>
<evidence type="ECO:0000313" key="17">
    <source>
        <dbReference type="Proteomes" id="UP001157137"/>
    </source>
</evidence>
<dbReference type="HAMAP" id="MF_01470">
    <property type="entry name" value="Cas1"/>
    <property type="match status" value="1"/>
</dbReference>
<comment type="cofactor">
    <cofactor evidence="14">
        <name>Mg(2+)</name>
        <dbReference type="ChEBI" id="CHEBI:18420"/>
    </cofactor>
    <cofactor evidence="14">
        <name>Mn(2+)</name>
        <dbReference type="ChEBI" id="CHEBI:29035"/>
    </cofactor>
</comment>
<keyword evidence="2 14" id="KW-0479">Metal-binding</keyword>
<dbReference type="GO" id="GO:0004527">
    <property type="term" value="F:exonuclease activity"/>
    <property type="evidence" value="ECO:0007669"/>
    <property type="project" value="UniProtKB-KW"/>
</dbReference>
<dbReference type="Gene3D" id="1.20.120.920">
    <property type="entry name" value="CRISPR-associated endonuclease Cas1, C-terminal domain"/>
    <property type="match status" value="1"/>
</dbReference>
<comment type="function">
    <text evidence="14">CRISPR (clustered regularly interspaced short palindromic repeat), is an adaptive immune system that provides protection against mobile genetic elements (viruses, transposable elements and conjugative plasmids). CRISPR clusters contain spacers, sequences complementary to antecedent mobile elements, and target invading nucleic acids. CRISPR clusters are transcribed and processed into CRISPR RNA (crRNA). Acts as a dsDNA endonuclease. Involved in the integration of spacer DNA into the CRISPR cassette.</text>
</comment>
<dbReference type="Gene3D" id="3.90.320.10">
    <property type="match status" value="1"/>
</dbReference>
<comment type="similarity">
    <text evidence="14">Belongs to the CRISPR-associated endonuclease Cas1 family.</text>
</comment>
<keyword evidence="8" id="KW-0411">Iron-sulfur</keyword>
<dbReference type="GO" id="GO:0043571">
    <property type="term" value="P:maintenance of CRISPR repeat elements"/>
    <property type="evidence" value="ECO:0007669"/>
    <property type="project" value="UniProtKB-UniRule"/>
</dbReference>
<gene>
    <name evidence="16" type="primary">cas4-cas1</name>
    <name evidence="14" type="synonym">cas1</name>
    <name evidence="16" type="ORF">Heshes_21500</name>
</gene>
<keyword evidence="9 14" id="KW-0051">Antiviral defense</keyword>
<dbReference type="PANTHER" id="PTHR34353">
    <property type="entry name" value="CRISPR-ASSOCIATED ENDONUCLEASE CAS1 1"/>
    <property type="match status" value="1"/>
</dbReference>
<dbReference type="EC" id="3.1.-.-" evidence="14"/>
<keyword evidence="1 14" id="KW-0540">Nuclease</keyword>
<evidence type="ECO:0000256" key="2">
    <source>
        <dbReference type="ARBA" id="ARBA00022723"/>
    </source>
</evidence>
<dbReference type="CDD" id="cd09634">
    <property type="entry name" value="Cas1_I-II-III"/>
    <property type="match status" value="1"/>
</dbReference>
<comment type="caution">
    <text evidence="16">The sequence shown here is derived from an EMBL/GenBank/DDBJ whole genome shotgun (WGS) entry which is preliminary data.</text>
</comment>
<accession>A0AA37X1Q5</accession>
<evidence type="ECO:0000256" key="1">
    <source>
        <dbReference type="ARBA" id="ARBA00022722"/>
    </source>
</evidence>
<dbReference type="NCBIfam" id="TIGR00287">
    <property type="entry name" value="cas1"/>
    <property type="match status" value="1"/>
</dbReference>
<dbReference type="Proteomes" id="UP001157137">
    <property type="component" value="Unassembled WGS sequence"/>
</dbReference>
<dbReference type="GO" id="GO:0003677">
    <property type="term" value="F:DNA binding"/>
    <property type="evidence" value="ECO:0007669"/>
    <property type="project" value="UniProtKB-KW"/>
</dbReference>
<protein>
    <recommendedName>
        <fullName evidence="14">CRISPR-associated endonuclease Cas1</fullName>
        <ecNumber evidence="14">3.1.-.-</ecNumber>
    </recommendedName>
</protein>
<dbReference type="InterPro" id="IPR002729">
    <property type="entry name" value="CRISPR-assoc_Cas1"/>
</dbReference>
<comment type="catalytic activity">
    <reaction evidence="12">
        <text>exonucleolytic cleavage in the 5'- to 3'-direction to yield nucleoside 3'-phosphates.</text>
        <dbReference type="EC" id="3.1.12.1"/>
    </reaction>
</comment>
<feature type="binding site" evidence="14">
    <location>
        <position position="392"/>
    </location>
    <ligand>
        <name>Mn(2+)</name>
        <dbReference type="ChEBI" id="CHEBI:29035"/>
    </ligand>
</feature>
<sequence length="571" mass="64702">MNIKICGSGEETVQAIPIRMLNELAYCERLYHLMHVQGIFEASADTIEGTGQHERAERRRRPSDAGQGLWDLAPQSLHLGDELLGIVGKLDAIRFQEDGYWEPIESKHSSAPRGERSFRLGDWELDGCAWPNDQVQLCAQGLLLKANGFPSESGRIYYRGNKKTVRVAFSEDLVAATLAMIQRARELENASMPAPLVNSEKCFRCSLNSICLPDETIRLTRPERESVSIRNIVPSRDDLGTVYVSEPGSRLGKRGFELTITMKDGTQSEVPLKDIRHISLFGNVQISTQLMHECMESGISVSFLTSAGRLVGVNHPLVTKNVLVRREQFRKFDDERERLVLARSVVRAKILNQRTLLRRNARDMDKSVLGDLFEHARRVEQASSMESLLGIEGIAAKQYMQAFPAMLKVGKVPPGETLMNGRNRRPPKDPVNALLSLAYSLLERDVYAALAAVGLDPLLGFYHRIENGRPSLVLDMMEPFRAIVADSVVIRTLNTGEVSWDDFYVGQESCSLKSPGRKRFFQAYERRMHEKVTHPVFEYKLSYRRMMELEARFLSRYLMGELPEYRPIVTR</sequence>
<dbReference type="AlphaFoldDB" id="A0AA37X1Q5"/>
<evidence type="ECO:0000256" key="9">
    <source>
        <dbReference type="ARBA" id="ARBA00023118"/>
    </source>
</evidence>
<evidence type="ECO:0000256" key="11">
    <source>
        <dbReference type="ARBA" id="ARBA00023211"/>
    </source>
</evidence>
<evidence type="ECO:0000256" key="4">
    <source>
        <dbReference type="ARBA" id="ARBA00022801"/>
    </source>
</evidence>
<dbReference type="Gene3D" id="3.100.10.20">
    <property type="entry name" value="CRISPR-associated endonuclease Cas1, N-terminal domain"/>
    <property type="match status" value="1"/>
</dbReference>
<keyword evidence="3 14" id="KW-0255">Endonuclease</keyword>
<dbReference type="EMBL" id="BSRA01000012">
    <property type="protein sequence ID" value="GLV14466.1"/>
    <property type="molecule type" value="Genomic_DNA"/>
</dbReference>
<organism evidence="16 17">
    <name type="scientific">Alicyclobacillus hesperidum</name>
    <dbReference type="NCBI Taxonomy" id="89784"/>
    <lineage>
        <taxon>Bacteria</taxon>
        <taxon>Bacillati</taxon>
        <taxon>Bacillota</taxon>
        <taxon>Bacilli</taxon>
        <taxon>Bacillales</taxon>
        <taxon>Alicyclobacillaceae</taxon>
        <taxon>Alicyclobacillus</taxon>
    </lineage>
</organism>
<keyword evidence="7" id="KW-0408">Iron</keyword>
<dbReference type="InterPro" id="IPR013343">
    <property type="entry name" value="CRISPR-assoc_prot_Cas4"/>
</dbReference>
<feature type="binding site" evidence="14">
    <location>
        <position position="463"/>
    </location>
    <ligand>
        <name>Mn(2+)</name>
        <dbReference type="ChEBI" id="CHEBI:29035"/>
    </ligand>
</feature>
<keyword evidence="6 14" id="KW-0460">Magnesium</keyword>
<keyword evidence="11 14" id="KW-0464">Manganese</keyword>
<evidence type="ECO:0000259" key="15">
    <source>
        <dbReference type="Pfam" id="PF01930"/>
    </source>
</evidence>
<comment type="subunit">
    <text evidence="13 14">Homodimer, forms a heterotetramer with a Cas2 homodimer.</text>
</comment>
<evidence type="ECO:0000256" key="13">
    <source>
        <dbReference type="ARBA" id="ARBA00038592"/>
    </source>
</evidence>
<evidence type="ECO:0000256" key="8">
    <source>
        <dbReference type="ARBA" id="ARBA00023014"/>
    </source>
</evidence>
<evidence type="ECO:0000256" key="10">
    <source>
        <dbReference type="ARBA" id="ARBA00023125"/>
    </source>
</evidence>
<dbReference type="GO" id="GO:0004519">
    <property type="term" value="F:endonuclease activity"/>
    <property type="evidence" value="ECO:0007669"/>
    <property type="project" value="UniProtKB-UniRule"/>
</dbReference>
<dbReference type="Pfam" id="PF01867">
    <property type="entry name" value="Cas_Cas1"/>
    <property type="match status" value="1"/>
</dbReference>
<dbReference type="InterPro" id="IPR042206">
    <property type="entry name" value="CRISPR-assoc_Cas1_C"/>
</dbReference>
<evidence type="ECO:0000256" key="6">
    <source>
        <dbReference type="ARBA" id="ARBA00022842"/>
    </source>
</evidence>
<evidence type="ECO:0000256" key="12">
    <source>
        <dbReference type="ARBA" id="ARBA00033996"/>
    </source>
</evidence>
<name>A0AA37X1Q5_9BACL</name>
<dbReference type="GO" id="GO:0051536">
    <property type="term" value="F:iron-sulfur cluster binding"/>
    <property type="evidence" value="ECO:0007669"/>
    <property type="project" value="UniProtKB-KW"/>
</dbReference>
<dbReference type="PANTHER" id="PTHR34353:SF2">
    <property type="entry name" value="CRISPR-ASSOCIATED ENDONUCLEASE CAS1 1"/>
    <property type="match status" value="1"/>
</dbReference>
<dbReference type="Pfam" id="PF01930">
    <property type="entry name" value="Cas_Cas4"/>
    <property type="match status" value="1"/>
</dbReference>
<dbReference type="InterPro" id="IPR042211">
    <property type="entry name" value="CRISPR-assoc_Cas1_N"/>
</dbReference>
<evidence type="ECO:0000256" key="7">
    <source>
        <dbReference type="ARBA" id="ARBA00023004"/>
    </source>
</evidence>
<evidence type="ECO:0000256" key="14">
    <source>
        <dbReference type="HAMAP-Rule" id="MF_01470"/>
    </source>
</evidence>
<evidence type="ECO:0000256" key="3">
    <source>
        <dbReference type="ARBA" id="ARBA00022759"/>
    </source>
</evidence>
<evidence type="ECO:0000256" key="5">
    <source>
        <dbReference type="ARBA" id="ARBA00022839"/>
    </source>
</evidence>
<dbReference type="NCBIfam" id="TIGR00372">
    <property type="entry name" value="cas4"/>
    <property type="match status" value="1"/>
</dbReference>